<dbReference type="PROSITE" id="PS51257">
    <property type="entry name" value="PROKAR_LIPOPROTEIN"/>
    <property type="match status" value="1"/>
</dbReference>
<evidence type="ECO:0000256" key="1">
    <source>
        <dbReference type="SAM" id="MobiDB-lite"/>
    </source>
</evidence>
<evidence type="ECO:0000313" key="5">
    <source>
        <dbReference type="Proteomes" id="UP001649381"/>
    </source>
</evidence>
<proteinExistence type="predicted"/>
<sequence>MRRTYLISSIILLILVIAGCSNDQSGENTEKGEKPKEKQEKTFDYPEAPKDAQGIIEQGAGEITKVLIDDGVENIDETAMEQKFKKEINELPKDLTSDQLYDFIIAKGALPYDRAVKLYDDFDNTYTLGREKEEEEKPKNIVFLLDASGSMAGSVSGGIKMDLAKSALQQVTGHLEPSTKVALRVYGHKGSNADKDKKVSCNSSEVVYPLDKYNEGDFNSALSEFKPTGWTPIASSLNLAKEDFNNNASQNVKNIIYVISDGVETCDGDPVQAAKEIHDSDLNVTVNVIGFDVNQEGQNQLKHTAQAGGGEYRDVRSKKSLEDALFEMTNQIREDIKKDFDLVKEGISLNSWYVKQSNGLRKVKQKFQNYTSDENRVLDNLLFAIDDELDLKEDVYSDLSDLIMERSKVMDEYSQERYEKMKQELEESKDKAKAEIEKREQEAK</sequence>
<feature type="region of interest" description="Disordered" evidence="1">
    <location>
        <begin position="24"/>
        <end position="44"/>
    </location>
</feature>
<dbReference type="RefSeq" id="WP_236338966.1">
    <property type="nucleotide sequence ID" value="NZ_JAKIJS010000005.1"/>
</dbReference>
<keyword evidence="5" id="KW-1185">Reference proteome</keyword>
<name>A0ABS9H3N4_9BACL</name>
<feature type="region of interest" description="Disordered" evidence="1">
    <location>
        <begin position="420"/>
        <end position="444"/>
    </location>
</feature>
<reference evidence="4 5" key="1">
    <citation type="submission" date="2022-01" db="EMBL/GenBank/DDBJ databases">
        <title>Alkalihalobacillus sp. EGI L200015, a novel bacterium isolated from a salt lake sediment.</title>
        <authorList>
            <person name="Gao L."/>
            <person name="Fang B.-Z."/>
            <person name="Li W.-J."/>
        </authorList>
    </citation>
    <scope>NUCLEOTIDE SEQUENCE [LARGE SCALE GENOMIC DNA]</scope>
    <source>
        <strain evidence="4 5">KCTC 12718</strain>
    </source>
</reference>
<accession>A0ABS9H3N4</accession>
<dbReference type="InterPro" id="IPR036465">
    <property type="entry name" value="vWFA_dom_sf"/>
</dbReference>
<dbReference type="EMBL" id="JAKIJS010000005">
    <property type="protein sequence ID" value="MCF6139564.1"/>
    <property type="molecule type" value="Genomic_DNA"/>
</dbReference>
<organism evidence="4 5">
    <name type="scientific">Pseudalkalibacillus berkeleyi</name>
    <dbReference type="NCBI Taxonomy" id="1069813"/>
    <lineage>
        <taxon>Bacteria</taxon>
        <taxon>Bacillati</taxon>
        <taxon>Bacillota</taxon>
        <taxon>Bacilli</taxon>
        <taxon>Bacillales</taxon>
        <taxon>Fictibacillaceae</taxon>
        <taxon>Pseudalkalibacillus</taxon>
    </lineage>
</organism>
<feature type="compositionally biased region" description="Basic and acidic residues" evidence="1">
    <location>
        <begin position="28"/>
        <end position="44"/>
    </location>
</feature>
<dbReference type="Proteomes" id="UP001649381">
    <property type="component" value="Unassembled WGS sequence"/>
</dbReference>
<dbReference type="SMART" id="SM00327">
    <property type="entry name" value="VWA"/>
    <property type="match status" value="1"/>
</dbReference>
<dbReference type="InterPro" id="IPR051173">
    <property type="entry name" value="Ca_channel_alpha-2/delta"/>
</dbReference>
<dbReference type="PANTHER" id="PTHR10166:SF37">
    <property type="entry name" value="STOLID, ISOFORM H"/>
    <property type="match status" value="1"/>
</dbReference>
<feature type="domain" description="VWFA" evidence="3">
    <location>
        <begin position="140"/>
        <end position="332"/>
    </location>
</feature>
<keyword evidence="2" id="KW-0732">Signal</keyword>
<dbReference type="SUPFAM" id="SSF53300">
    <property type="entry name" value="vWA-like"/>
    <property type="match status" value="1"/>
</dbReference>
<evidence type="ECO:0000256" key="2">
    <source>
        <dbReference type="SAM" id="SignalP"/>
    </source>
</evidence>
<gene>
    <name evidence="4" type="ORF">L2716_17750</name>
</gene>
<dbReference type="PANTHER" id="PTHR10166">
    <property type="entry name" value="VOLTAGE-DEPENDENT CALCIUM CHANNEL SUBUNIT ALPHA-2/DELTA-RELATED"/>
    <property type="match status" value="1"/>
</dbReference>
<dbReference type="InterPro" id="IPR002035">
    <property type="entry name" value="VWF_A"/>
</dbReference>
<evidence type="ECO:0000259" key="3">
    <source>
        <dbReference type="PROSITE" id="PS50234"/>
    </source>
</evidence>
<protein>
    <submittedName>
        <fullName evidence="4">VWA domain-containing protein</fullName>
    </submittedName>
</protein>
<dbReference type="Gene3D" id="3.40.50.410">
    <property type="entry name" value="von Willebrand factor, type A domain"/>
    <property type="match status" value="2"/>
</dbReference>
<evidence type="ECO:0000313" key="4">
    <source>
        <dbReference type="EMBL" id="MCF6139564.1"/>
    </source>
</evidence>
<feature type="signal peptide" evidence="2">
    <location>
        <begin position="1"/>
        <end position="23"/>
    </location>
</feature>
<feature type="chain" id="PRO_5047095948" evidence="2">
    <location>
        <begin position="24"/>
        <end position="444"/>
    </location>
</feature>
<dbReference type="PROSITE" id="PS50234">
    <property type="entry name" value="VWFA"/>
    <property type="match status" value="1"/>
</dbReference>
<comment type="caution">
    <text evidence="4">The sequence shown here is derived from an EMBL/GenBank/DDBJ whole genome shotgun (WGS) entry which is preliminary data.</text>
</comment>
<dbReference type="Pfam" id="PF00092">
    <property type="entry name" value="VWA"/>
    <property type="match status" value="1"/>
</dbReference>